<dbReference type="InterPro" id="IPR008995">
    <property type="entry name" value="Mo/tungstate-bd_C_term_dom"/>
</dbReference>
<evidence type="ECO:0000256" key="1">
    <source>
        <dbReference type="ARBA" id="ARBA00022505"/>
    </source>
</evidence>
<dbReference type="Gene3D" id="2.40.50.100">
    <property type="match status" value="1"/>
</dbReference>
<evidence type="ECO:0000259" key="3">
    <source>
        <dbReference type="PROSITE" id="PS51866"/>
    </source>
</evidence>
<dbReference type="SUPFAM" id="SSF50331">
    <property type="entry name" value="MOP-like"/>
    <property type="match status" value="1"/>
</dbReference>
<keyword evidence="1 2" id="KW-0500">Molybdenum</keyword>
<gene>
    <name evidence="4" type="ORF">AOLFYP35_00567</name>
</gene>
<protein>
    <submittedName>
        <fullName evidence="4">TOBE domain protein</fullName>
    </submittedName>
</protein>
<sequence length="110" mass="11456">MTRADSAENSGPLRIDGASVAALINSQPDVHQLALGQGTQSVRNHLQGLVIAVHSDPVMSQVDLQCGPYRVVSLVSTESVRELGIEVGSIAMAQIKATNVSLQVPNGGNL</sequence>
<accession>A0A6N2RWY8</accession>
<name>A0A6N2RWY8_9ACTO</name>
<feature type="domain" description="Mop" evidence="3">
    <location>
        <begin position="39"/>
        <end position="104"/>
    </location>
</feature>
<dbReference type="GO" id="GO:0015689">
    <property type="term" value="P:molybdate ion transport"/>
    <property type="evidence" value="ECO:0007669"/>
    <property type="project" value="InterPro"/>
</dbReference>
<evidence type="ECO:0000256" key="2">
    <source>
        <dbReference type="PROSITE-ProRule" id="PRU01213"/>
    </source>
</evidence>
<reference evidence="4" key="1">
    <citation type="submission" date="2019-11" db="EMBL/GenBank/DDBJ databases">
        <authorList>
            <person name="Feng L."/>
        </authorList>
    </citation>
    <scope>NUCLEOTIDE SEQUENCE</scope>
    <source>
        <strain evidence="4">AodontolyticusLFYP35</strain>
    </source>
</reference>
<dbReference type="AlphaFoldDB" id="A0A6N2RWY8"/>
<proteinExistence type="predicted"/>
<dbReference type="EMBL" id="CACRSM010000002">
    <property type="protein sequence ID" value="VYS85362.1"/>
    <property type="molecule type" value="Genomic_DNA"/>
</dbReference>
<evidence type="ECO:0000313" key="4">
    <source>
        <dbReference type="EMBL" id="VYS85362.1"/>
    </source>
</evidence>
<dbReference type="InterPro" id="IPR005116">
    <property type="entry name" value="Transp-assoc_OB_typ1"/>
</dbReference>
<dbReference type="Pfam" id="PF03459">
    <property type="entry name" value="TOBE"/>
    <property type="match status" value="1"/>
</dbReference>
<organism evidence="4">
    <name type="scientific">Schaalia odontolytica</name>
    <dbReference type="NCBI Taxonomy" id="1660"/>
    <lineage>
        <taxon>Bacteria</taxon>
        <taxon>Bacillati</taxon>
        <taxon>Actinomycetota</taxon>
        <taxon>Actinomycetes</taxon>
        <taxon>Actinomycetales</taxon>
        <taxon>Actinomycetaceae</taxon>
        <taxon>Schaalia</taxon>
    </lineage>
</organism>
<dbReference type="PROSITE" id="PS51866">
    <property type="entry name" value="MOP"/>
    <property type="match status" value="1"/>
</dbReference>
<dbReference type="InterPro" id="IPR004606">
    <property type="entry name" value="Mop_domain"/>
</dbReference>